<dbReference type="EMBL" id="BK015978">
    <property type="protein sequence ID" value="DAF88104.1"/>
    <property type="molecule type" value="Genomic_DNA"/>
</dbReference>
<name>A0A8S5U0V8_9CAUD</name>
<protein>
    <submittedName>
        <fullName evidence="1">Head closure knob</fullName>
    </submittedName>
</protein>
<organism evidence="1">
    <name type="scientific">Siphoviridae sp. ctub511</name>
    <dbReference type="NCBI Taxonomy" id="2825714"/>
    <lineage>
        <taxon>Viruses</taxon>
        <taxon>Duplodnaviria</taxon>
        <taxon>Heunggongvirae</taxon>
        <taxon>Uroviricota</taxon>
        <taxon>Caudoviricetes</taxon>
    </lineage>
</organism>
<proteinExistence type="predicted"/>
<evidence type="ECO:0000313" key="1">
    <source>
        <dbReference type="EMBL" id="DAF88104.1"/>
    </source>
</evidence>
<reference evidence="1" key="1">
    <citation type="journal article" date="2021" name="Proc. Natl. Acad. Sci. U.S.A.">
        <title>A Catalog of Tens of Thousands of Viruses from Human Metagenomes Reveals Hidden Associations with Chronic Diseases.</title>
        <authorList>
            <person name="Tisza M.J."/>
            <person name="Buck C.B."/>
        </authorList>
    </citation>
    <scope>NUCLEOTIDE SEQUENCE</scope>
    <source>
        <strain evidence="1">Ctub511</strain>
    </source>
</reference>
<sequence length="100" mass="11598">MRYDTLISFVKFRRGDYNAETGNYEKASPEKTVTHASVMNAGQETMRLLYGEIRQGALIVQIQGHFEQPFDRIEIAGKPYAVDQRRRLRTKETFIVSEVQ</sequence>
<accession>A0A8S5U0V8</accession>